<comment type="caution">
    <text evidence="2">The sequence shown here is derived from an EMBL/GenBank/DDBJ whole genome shotgun (WGS) entry which is preliminary data.</text>
</comment>
<dbReference type="OrthoDB" id="4840035at2759"/>
<dbReference type="EMBL" id="QWIN01000304">
    <property type="protein sequence ID" value="RMY54238.1"/>
    <property type="molecule type" value="Genomic_DNA"/>
</dbReference>
<organism evidence="2 3">
    <name type="scientific">Hortaea werneckii</name>
    <name type="common">Black yeast</name>
    <name type="synonym">Cladosporium werneckii</name>
    <dbReference type="NCBI Taxonomy" id="91943"/>
    <lineage>
        <taxon>Eukaryota</taxon>
        <taxon>Fungi</taxon>
        <taxon>Dikarya</taxon>
        <taxon>Ascomycota</taxon>
        <taxon>Pezizomycotina</taxon>
        <taxon>Dothideomycetes</taxon>
        <taxon>Dothideomycetidae</taxon>
        <taxon>Mycosphaerellales</taxon>
        <taxon>Teratosphaeriaceae</taxon>
        <taxon>Hortaea</taxon>
    </lineage>
</organism>
<sequence length="650" mass="73694">EEPDELAVRLQSTADTIDDLFRSTKLLRRCQTRGARHDPETAYLSPGSVHRFTQHEIEDVTSDDTLSRALNSKLQADQRLEVQHQRGWASLFTDADKSSQMTAVSEERRLLEHGRDLYKAWEKFQRQLPEEHRLPMVDIPPSFSTLFDSIALAQRRWRTAQDRTEIGRLRSTLAKVARSMDDHRIILEVLPDNNKYLSLIIGSVTCIVKATINHEAIALALTDSLEQLCEDITHWKDQVLAHPDLPSIQRLVRELYVVVFQYLTDVLATWSSSGWKRFSLSFDKNAMTKLFSTRQSQIDRLSERINRETRLHEKKTIQAIHHKLDSLSSGVTMAELKDLLLEQGCELKTLLEGLDLQRQSWYSLNADSSGPSTLTTLKQDQFENVEPQVQVYRVDRQDIIRQIPDFERLLNLPVNDAKTYSHWATHLEPDSRAVLKLHNWLDSAVGSNLWIRGPAHVPLPSQNTLTMMALMVALQTGGCRVVSFFCDSTRTAQLSPRQILSELVHCFLAQLVPHLPSVIRSDQDLSPPRFFLACKQDCLVEDSFALLMDIFNSIESPVYFLIDGMHALEQYADAEHTRDLSRVIECLCGTDVEGQRKSSGKKVCFTSDGFVDALALHAQRGQLENISFELGSGSAQAGDAASSRPLISVR</sequence>
<proteinExistence type="predicted"/>
<dbReference type="Proteomes" id="UP000270230">
    <property type="component" value="Unassembled WGS sequence"/>
</dbReference>
<evidence type="ECO:0000259" key="1">
    <source>
        <dbReference type="Pfam" id="PF24809"/>
    </source>
</evidence>
<dbReference type="InterPro" id="IPR056125">
    <property type="entry name" value="DUF7708"/>
</dbReference>
<accession>A0A3M7CQ49</accession>
<gene>
    <name evidence="2" type="ORF">D0865_04833</name>
</gene>
<feature type="non-terminal residue" evidence="2">
    <location>
        <position position="1"/>
    </location>
</feature>
<dbReference type="Pfam" id="PF24809">
    <property type="entry name" value="DUF7708"/>
    <property type="match status" value="1"/>
</dbReference>
<evidence type="ECO:0000313" key="3">
    <source>
        <dbReference type="Proteomes" id="UP000270230"/>
    </source>
</evidence>
<feature type="domain" description="DUF7708" evidence="1">
    <location>
        <begin position="173"/>
        <end position="314"/>
    </location>
</feature>
<reference evidence="2 3" key="1">
    <citation type="journal article" date="2018" name="BMC Genomics">
        <title>Genomic evidence for intraspecific hybridization in a clonal and extremely halotolerant yeast.</title>
        <authorList>
            <person name="Gostincar C."/>
            <person name="Stajich J.E."/>
            <person name="Zupancic J."/>
            <person name="Zalar P."/>
            <person name="Gunde-Cimerman N."/>
        </authorList>
    </citation>
    <scope>NUCLEOTIDE SEQUENCE [LARGE SCALE GENOMIC DNA]</scope>
    <source>
        <strain evidence="2 3">EXF-151</strain>
    </source>
</reference>
<name>A0A3M7CQ49_HORWE</name>
<dbReference type="AlphaFoldDB" id="A0A3M7CQ49"/>
<evidence type="ECO:0000313" key="2">
    <source>
        <dbReference type="EMBL" id="RMY54238.1"/>
    </source>
</evidence>
<protein>
    <recommendedName>
        <fullName evidence="1">DUF7708 domain-containing protein</fullName>
    </recommendedName>
</protein>
<dbReference type="VEuPathDB" id="FungiDB:BTJ68_06791"/>